<reference evidence="1" key="1">
    <citation type="submission" date="2015-10" db="EMBL/GenBank/DDBJ databases">
        <authorList>
            <person name="Gilbert D.G."/>
        </authorList>
    </citation>
    <scope>NUCLEOTIDE SEQUENCE</scope>
</reference>
<evidence type="ECO:0000313" key="1">
    <source>
        <dbReference type="EMBL" id="CUS44234.1"/>
    </source>
</evidence>
<proteinExistence type="predicted"/>
<dbReference type="EMBL" id="CZQE01000121">
    <property type="protein sequence ID" value="CUS44234.1"/>
    <property type="molecule type" value="Genomic_DNA"/>
</dbReference>
<sequence>MRSQVRSQRAAAEGALAAYKQTVLTALEDVENALTALQSAKDRQAQFAIALDAATNSAILSRSQYRAGLTDITTLNTNESALLSAQNGLSNARADQAQALVQLYLALGGGWDSNAVPQAPAAQLPRE</sequence>
<dbReference type="SUPFAM" id="SSF56954">
    <property type="entry name" value="Outer membrane efflux proteins (OEP)"/>
    <property type="match status" value="1"/>
</dbReference>
<dbReference type="PANTHER" id="PTHR30203:SF25">
    <property type="entry name" value="OUTER MEMBRANE PROTEIN-RELATED"/>
    <property type="match status" value="1"/>
</dbReference>
<dbReference type="GO" id="GO:0015562">
    <property type="term" value="F:efflux transmembrane transporter activity"/>
    <property type="evidence" value="ECO:0007669"/>
    <property type="project" value="InterPro"/>
</dbReference>
<dbReference type="AlphaFoldDB" id="A0A160TKN8"/>
<dbReference type="InterPro" id="IPR010131">
    <property type="entry name" value="MdtP/NodT-like"/>
</dbReference>
<accession>A0A160TKN8</accession>
<dbReference type="PANTHER" id="PTHR30203">
    <property type="entry name" value="OUTER MEMBRANE CATION EFFLUX PROTEIN"/>
    <property type="match status" value="1"/>
</dbReference>
<dbReference type="Pfam" id="PF02321">
    <property type="entry name" value="OEP"/>
    <property type="match status" value="1"/>
</dbReference>
<dbReference type="Gene3D" id="1.20.1600.10">
    <property type="entry name" value="Outer membrane efflux proteins (OEP)"/>
    <property type="match status" value="1"/>
</dbReference>
<keyword evidence="1" id="KW-0449">Lipoprotein</keyword>
<protein>
    <submittedName>
        <fullName evidence="1">RND efflux system, outer membrane lipoprotein CmeC</fullName>
    </submittedName>
</protein>
<dbReference type="InterPro" id="IPR003423">
    <property type="entry name" value="OMP_efflux"/>
</dbReference>
<gene>
    <name evidence="1" type="ORF">MGWOODY_Smn2579</name>
</gene>
<name>A0A160TKN8_9ZZZZ</name>
<organism evidence="1">
    <name type="scientific">hydrothermal vent metagenome</name>
    <dbReference type="NCBI Taxonomy" id="652676"/>
    <lineage>
        <taxon>unclassified sequences</taxon>
        <taxon>metagenomes</taxon>
        <taxon>ecological metagenomes</taxon>
    </lineage>
</organism>